<comment type="caution">
    <text evidence="5">The sequence shown here is derived from an EMBL/GenBank/DDBJ whole genome shotgun (WGS) entry which is preliminary data.</text>
</comment>
<dbReference type="PANTHER" id="PTHR46362:SF1">
    <property type="entry name" value="GEM-ASSOCIATED PROTEIN 5"/>
    <property type="match status" value="1"/>
</dbReference>
<feature type="compositionally biased region" description="Polar residues" evidence="1">
    <location>
        <begin position="259"/>
        <end position="280"/>
    </location>
</feature>
<accession>A0A811VBM4</accession>
<dbReference type="InterPro" id="IPR001680">
    <property type="entry name" value="WD40_rpt"/>
</dbReference>
<dbReference type="GO" id="GO:0032797">
    <property type="term" value="C:SMN complex"/>
    <property type="evidence" value="ECO:0007669"/>
    <property type="project" value="TreeGrafter"/>
</dbReference>
<dbReference type="GO" id="GO:0003730">
    <property type="term" value="F:mRNA 3'-UTR binding"/>
    <property type="evidence" value="ECO:0007669"/>
    <property type="project" value="TreeGrafter"/>
</dbReference>
<dbReference type="GO" id="GO:0000387">
    <property type="term" value="P:spliceosomal snRNP assembly"/>
    <property type="evidence" value="ECO:0007669"/>
    <property type="project" value="TreeGrafter"/>
</dbReference>
<protein>
    <submittedName>
        <fullName evidence="5">(Mediterranean fruit fly) hypothetical protein</fullName>
    </submittedName>
</protein>
<feature type="compositionally biased region" description="Polar residues" evidence="1">
    <location>
        <begin position="475"/>
        <end position="503"/>
    </location>
</feature>
<feature type="domain" description="Gem-associated protein 5 first beta-propeller" evidence="2">
    <location>
        <begin position="23"/>
        <end position="626"/>
    </location>
</feature>
<dbReference type="GO" id="GO:0005634">
    <property type="term" value="C:nucleus"/>
    <property type="evidence" value="ECO:0007669"/>
    <property type="project" value="TreeGrafter"/>
</dbReference>
<dbReference type="Gene3D" id="2.130.10.10">
    <property type="entry name" value="YVTN repeat-like/Quinoprotein amine dehydrogenase"/>
    <property type="match status" value="3"/>
</dbReference>
<dbReference type="InterPro" id="IPR056432">
    <property type="entry name" value="Beta-prop_GEMI5_1st"/>
</dbReference>
<evidence type="ECO:0000259" key="2">
    <source>
        <dbReference type="Pfam" id="PF23770"/>
    </source>
</evidence>
<proteinExistence type="predicted"/>
<feature type="region of interest" description="Disordered" evidence="1">
    <location>
        <begin position="255"/>
        <end position="298"/>
    </location>
</feature>
<dbReference type="InterPro" id="IPR056421">
    <property type="entry name" value="TPR_GEMI5"/>
</dbReference>
<dbReference type="Pfam" id="PF23770">
    <property type="entry name" value="Beta-prop_RIG_1st"/>
    <property type="match status" value="1"/>
</dbReference>
<name>A0A811VBM4_CERCA</name>
<evidence type="ECO:0000313" key="6">
    <source>
        <dbReference type="Proteomes" id="UP000606786"/>
    </source>
</evidence>
<dbReference type="InterPro" id="IPR015943">
    <property type="entry name" value="WD40/YVTN_repeat-like_dom_sf"/>
</dbReference>
<sequence length="1300" mass="144867">MVLTKIPIAPQWHLSNGCVCTPDGGFLYVGCRSINYVGPLQQSCDNINANPPVIKVFHTRQNIASIDVDPGWPLQDTVEENVNPENKAGSSNTPIGFGNRKYFAALAQDNSVQIWDFDRGCAVSGHKAHYSSALYMDGNGPSPQGDHVLLSYMRNRNVLSINSHDILVYCVASNTYCRRQMFISTRNQALTVLRCSPYNEHIFAVGTNRGLVVIGDLQSMSTLYMLRGHESPITSLSWCPQEADPLNRPIDVAKETGEQNRTAPQIMSKGQKQSGLEPQTNSKAQSNSKKSAIPPSNDDIFDIYDYDYLENEFGAPTTAESEVNKSVEECVIDKSLERGPTTNFDFAEACQSLKEEIVALKNEEESERDGCNEMTDVTLADCQNAAGTIDYSSSCGDSRESSEGSLVIADRCSSDDEICVDGSEIKLKQQILHQAEVHAEQFNELENKDIEHTDMPINTVKVGTDGTIENDEKQTVNSESSSEQPSVDGVATQNNSPISKNGTDNPIFLVSASLDAYFWIWNTNTGASCDRVRPKDVGKNHCDRLRPKDKKLPKNLNLHVDWLSSTQFISTNKNGDLSLWSMIEDNLSDPTKPQHQRYKFKEDVQKKFQQRSVMSFSISQKHKLLWCLSSLREICCENLFSEKLILKYCCSSTNVSAMRECPDDMNKIALGFSDRRVGIIDISKMSATNVSIQNYVHRVEASVLSLVWSPDSKRLAFGTLEGRVGVVNVDSGKPIDVFNPFCGKPIYSIDWQYNHLFVVCNDMLAIYDTNADLKDAHIVREAQNVSSVSVRGGVLYVGTQNGHVQVYHRSPNSPYSYIKKQDVPLATRYITEIAWSPIASDHVAVVANSNTIHILKASNGDGLLTLVQTITMKPRKAANAWVKWSNHNANEFLTCGFDGCVRVWDLKSTNTNEEKFLKQFPCPMTCGLFLPTDEQIVMCAGKSTSLEMFDMRLEQTTMYKAGKYTHFNSHPLDEVKWASKIPARIEAKPLTAAEKRRAKRAIVGGTEIQAANGDAGSAENGAEVVEKLGALKLSDNDTVGVKKEEENQVPTEQQVAKANDAKTLTAISVFLKNPTTLLNLTTKELNKDVLEKLNMVLNNTGSKTLLCPKLFGTKSDAQQLLAEELKNHRSSKNIGISSLFMTQLNFTIREEIQNCIQNKQLCEWHVAVAPTISFSFWQKCCQAFADQLLEQGFALQAATYIIAMHRHVEAIEMLMSKHYYKEALLIGRIHLQSDDPLLATISDRWITHLDMNGNLTGSALLCVLFGQINRAHDTLAKVRNVHPEIERVLEKIKSRQDFKQ</sequence>
<dbReference type="PANTHER" id="PTHR46362">
    <property type="entry name" value="GEM-ASSOCIATED PROTEIN 5"/>
    <property type="match status" value="1"/>
</dbReference>
<gene>
    <name evidence="5" type="ORF">CCAP1982_LOCUS21720</name>
</gene>
<organism evidence="5 6">
    <name type="scientific">Ceratitis capitata</name>
    <name type="common">Mediterranean fruit fly</name>
    <name type="synonym">Tephritis capitata</name>
    <dbReference type="NCBI Taxonomy" id="7213"/>
    <lineage>
        <taxon>Eukaryota</taxon>
        <taxon>Metazoa</taxon>
        <taxon>Ecdysozoa</taxon>
        <taxon>Arthropoda</taxon>
        <taxon>Hexapoda</taxon>
        <taxon>Insecta</taxon>
        <taxon>Pterygota</taxon>
        <taxon>Neoptera</taxon>
        <taxon>Endopterygota</taxon>
        <taxon>Diptera</taxon>
        <taxon>Brachycera</taxon>
        <taxon>Muscomorpha</taxon>
        <taxon>Tephritoidea</taxon>
        <taxon>Tephritidae</taxon>
        <taxon>Ceratitis</taxon>
        <taxon>Ceratitis</taxon>
    </lineage>
</organism>
<dbReference type="SMART" id="SM00320">
    <property type="entry name" value="WD40"/>
    <property type="match status" value="10"/>
</dbReference>
<feature type="domain" description="Gem-associated protein 5 TPR" evidence="3">
    <location>
        <begin position="1109"/>
        <end position="1281"/>
    </location>
</feature>
<dbReference type="OrthoDB" id="7326421at2759"/>
<dbReference type="InterPro" id="IPR056424">
    <property type="entry name" value="Beta-prop_GEMI5_2nd"/>
</dbReference>
<dbReference type="Pfam" id="PF23774">
    <property type="entry name" value="TPR_GEMI5"/>
    <property type="match status" value="1"/>
</dbReference>
<evidence type="ECO:0000256" key="1">
    <source>
        <dbReference type="SAM" id="MobiDB-lite"/>
    </source>
</evidence>
<dbReference type="Pfam" id="PF23775">
    <property type="entry name" value="Beta-prop_RIG_2nd"/>
    <property type="match status" value="1"/>
</dbReference>
<dbReference type="InterPro" id="IPR052640">
    <property type="entry name" value="Gemin-5"/>
</dbReference>
<keyword evidence="6" id="KW-1185">Reference proteome</keyword>
<feature type="domain" description="Gem-associated protein 5 second beta-propeller" evidence="4">
    <location>
        <begin position="662"/>
        <end position="942"/>
    </location>
</feature>
<feature type="compositionally biased region" description="Low complexity" evidence="1">
    <location>
        <begin position="281"/>
        <end position="292"/>
    </location>
</feature>
<dbReference type="Proteomes" id="UP000606786">
    <property type="component" value="Unassembled WGS sequence"/>
</dbReference>
<dbReference type="SUPFAM" id="SSF50978">
    <property type="entry name" value="WD40 repeat-like"/>
    <property type="match status" value="3"/>
</dbReference>
<evidence type="ECO:0000313" key="5">
    <source>
        <dbReference type="EMBL" id="CAD7013678.1"/>
    </source>
</evidence>
<dbReference type="EMBL" id="CAJHJT010000056">
    <property type="protein sequence ID" value="CAD7013678.1"/>
    <property type="molecule type" value="Genomic_DNA"/>
</dbReference>
<evidence type="ECO:0000259" key="3">
    <source>
        <dbReference type="Pfam" id="PF23774"/>
    </source>
</evidence>
<evidence type="ECO:0000259" key="4">
    <source>
        <dbReference type="Pfam" id="PF23775"/>
    </source>
</evidence>
<feature type="region of interest" description="Disordered" evidence="1">
    <location>
        <begin position="461"/>
        <end position="503"/>
    </location>
</feature>
<reference evidence="5" key="1">
    <citation type="submission" date="2020-11" db="EMBL/GenBank/DDBJ databases">
        <authorList>
            <person name="Whitehead M."/>
        </authorList>
    </citation>
    <scope>NUCLEOTIDE SEQUENCE</scope>
    <source>
        <strain evidence="5">EGII</strain>
    </source>
</reference>
<dbReference type="InterPro" id="IPR036322">
    <property type="entry name" value="WD40_repeat_dom_sf"/>
</dbReference>